<reference evidence="2" key="2">
    <citation type="submission" date="2018-10" db="UniProtKB">
        <authorList>
            <consortium name="EnsemblPlants"/>
        </authorList>
    </citation>
    <scope>IDENTIFICATION</scope>
</reference>
<reference evidence="2" key="1">
    <citation type="submission" date="2018-08" db="EMBL/GenBank/DDBJ databases">
        <authorList>
            <person name="Rossello M."/>
        </authorList>
    </citation>
    <scope>NUCLEOTIDE SEQUENCE [LARGE SCALE GENOMIC DNA]</scope>
    <source>
        <strain evidence="2">cv. Chinese Spring</strain>
    </source>
</reference>
<evidence type="ECO:0000313" key="3">
    <source>
        <dbReference type="Proteomes" id="UP000019116"/>
    </source>
</evidence>
<accession>A0A3B6LQE8</accession>
<sequence length="153" mass="16530">MVSAKRLAQMAKKWQRMAAIRRKRLTRTTAAAEGAANDECCATSLSVAMKGHCVVYTADSVRFEVPLAYLDTAVFGELLSMSQEEFGFARDDDGRIMMPCDAAVMEYALCLLQRDASVETMRAFMSSVARPCSSFDGSAVAPSVGLGHQVGVC</sequence>
<dbReference type="AlphaFoldDB" id="A0A3B6LQE8"/>
<dbReference type="Gramene" id="TraesCAD_scaffold_037928_01G000200.1">
    <property type="protein sequence ID" value="TraesCAD_scaffold_037928_01G000200.1"/>
    <property type="gene ID" value="TraesCAD_scaffold_037928_01G000200"/>
</dbReference>
<dbReference type="PANTHER" id="PTHR31175">
    <property type="entry name" value="AUXIN-RESPONSIVE FAMILY PROTEIN"/>
    <property type="match status" value="1"/>
</dbReference>
<dbReference type="Gramene" id="TraesCS5B03G0864500.1">
    <property type="protein sequence ID" value="TraesCS5B03G0864500.1.CDS1"/>
    <property type="gene ID" value="TraesCS5B03G0864500"/>
</dbReference>
<dbReference type="Pfam" id="PF02519">
    <property type="entry name" value="Auxin_inducible"/>
    <property type="match status" value="1"/>
</dbReference>
<organism evidence="2">
    <name type="scientific">Triticum aestivum</name>
    <name type="common">Wheat</name>
    <dbReference type="NCBI Taxonomy" id="4565"/>
    <lineage>
        <taxon>Eukaryota</taxon>
        <taxon>Viridiplantae</taxon>
        <taxon>Streptophyta</taxon>
        <taxon>Embryophyta</taxon>
        <taxon>Tracheophyta</taxon>
        <taxon>Spermatophyta</taxon>
        <taxon>Magnoliopsida</taxon>
        <taxon>Liliopsida</taxon>
        <taxon>Poales</taxon>
        <taxon>Poaceae</taxon>
        <taxon>BOP clade</taxon>
        <taxon>Pooideae</taxon>
        <taxon>Triticodae</taxon>
        <taxon>Triticeae</taxon>
        <taxon>Triticinae</taxon>
        <taxon>Triticum</taxon>
    </lineage>
</organism>
<dbReference type="Gramene" id="TraesNOR5B03G02971860.1">
    <property type="protein sequence ID" value="TraesNOR5B03G02971860.1.CDS1"/>
    <property type="gene ID" value="TraesNOR5B03G02971860"/>
</dbReference>
<evidence type="ECO:0000313" key="2">
    <source>
        <dbReference type="EnsemblPlants" id="TraesCS5B02G344400.1.cds1"/>
    </source>
</evidence>
<dbReference type="PaxDb" id="4565-Traes_5BL_88C427BC4.1"/>
<dbReference type="Gramene" id="TraesCS5B02G344400.1">
    <property type="protein sequence ID" value="TraesCS5B02G344400.1.cds1"/>
    <property type="gene ID" value="TraesCS5B02G344400"/>
</dbReference>
<evidence type="ECO:0000256" key="1">
    <source>
        <dbReference type="ARBA" id="ARBA00006974"/>
    </source>
</evidence>
<comment type="similarity">
    <text evidence="1">Belongs to the ARG7 family.</text>
</comment>
<dbReference type="PANTHER" id="PTHR31175:SF121">
    <property type="entry name" value="AUXIN-RESPONSIVE PROTEIN SAUR36"/>
    <property type="match status" value="1"/>
</dbReference>
<name>A0A3B6LQE8_WHEAT</name>
<dbReference type="Gramene" id="TraesPARA_EIv1.0_1712910.1">
    <property type="protein sequence ID" value="TraesPARA_EIv1.0_1712910.1.CDS1"/>
    <property type="gene ID" value="TraesPARA_EIv1.0_1712910"/>
</dbReference>
<protein>
    <recommendedName>
        <fullName evidence="4">Auxin-responsive protein SAUR36</fullName>
    </recommendedName>
</protein>
<dbReference type="GO" id="GO:0009733">
    <property type="term" value="P:response to auxin"/>
    <property type="evidence" value="ECO:0007669"/>
    <property type="project" value="InterPro"/>
</dbReference>
<dbReference type="InterPro" id="IPR003676">
    <property type="entry name" value="SAUR_fam"/>
</dbReference>
<keyword evidence="3" id="KW-1185">Reference proteome</keyword>
<dbReference type="Proteomes" id="UP000019116">
    <property type="component" value="Chromosome 5B"/>
</dbReference>
<dbReference type="OrthoDB" id="1936278at2759"/>
<dbReference type="Gramene" id="TraesLDM5B03G02947300.1">
    <property type="protein sequence ID" value="TraesLDM5B03G02947300.1.CDS1"/>
    <property type="gene ID" value="TraesLDM5B03G02947300"/>
</dbReference>
<proteinExistence type="inferred from homology"/>
<dbReference type="OMA" id="RYLNDCI"/>
<gene>
    <name evidence="2" type="primary">LOC123112963</name>
</gene>
<dbReference type="GeneID" id="123112963"/>
<evidence type="ECO:0008006" key="4">
    <source>
        <dbReference type="Google" id="ProtNLM"/>
    </source>
</evidence>
<dbReference type="EnsemblPlants" id="TraesCS5B02G344400.1">
    <property type="protein sequence ID" value="TraesCS5B02G344400.1.cds1"/>
    <property type="gene ID" value="TraesCS5B02G344400"/>
</dbReference>
<dbReference type="RefSeq" id="XP_044390005.1">
    <property type="nucleotide sequence ID" value="XM_044534070.1"/>
</dbReference>